<evidence type="ECO:0000313" key="2">
    <source>
        <dbReference type="Proteomes" id="UP000187495"/>
    </source>
</evidence>
<dbReference type="Proteomes" id="UP000187495">
    <property type="component" value="Unassembled WGS sequence"/>
</dbReference>
<keyword evidence="2" id="KW-1185">Reference proteome</keyword>
<sequence>MSHKTLLLITCSPHSKQANLALTDATQRLKRGECVLVFFYGDGAYVANRLAWQTADVPSIAQGWIALAKSHTLTLPVCVSTALARGITDKNNATRHQLDGDNLLSPFYLTGLSELVLMIDDDTTVIQY</sequence>
<dbReference type="InterPro" id="IPR003787">
    <property type="entry name" value="Sulphur_relay_DsrE/F-like"/>
</dbReference>
<dbReference type="GO" id="GO:1990228">
    <property type="term" value="C:sulfurtransferase complex"/>
    <property type="evidence" value="ECO:0007669"/>
    <property type="project" value="TreeGrafter"/>
</dbReference>
<evidence type="ECO:0000313" key="1">
    <source>
        <dbReference type="EMBL" id="SIR92835.1"/>
    </source>
</evidence>
<dbReference type="Pfam" id="PF02635">
    <property type="entry name" value="DsrE"/>
    <property type="match status" value="1"/>
</dbReference>
<dbReference type="GO" id="GO:0097163">
    <property type="term" value="F:sulfur carrier activity"/>
    <property type="evidence" value="ECO:0007669"/>
    <property type="project" value="TreeGrafter"/>
</dbReference>
<dbReference type="PANTHER" id="PTHR34874:SF3">
    <property type="entry name" value="SULFURTRANSFERASE TUSD"/>
    <property type="match status" value="1"/>
</dbReference>
<dbReference type="GO" id="GO:0002143">
    <property type="term" value="P:tRNA wobble position uridine thiolation"/>
    <property type="evidence" value="ECO:0007669"/>
    <property type="project" value="TreeGrafter"/>
</dbReference>
<dbReference type="SUPFAM" id="SSF75169">
    <property type="entry name" value="DsrEFH-like"/>
    <property type="match status" value="1"/>
</dbReference>
<name>A0A1N7EY55_9GAMM</name>
<dbReference type="EMBL" id="FTNU01000008">
    <property type="protein sequence ID" value="SIR92835.1"/>
    <property type="molecule type" value="Genomic_DNA"/>
</dbReference>
<reference evidence="2" key="1">
    <citation type="submission" date="2017-01" db="EMBL/GenBank/DDBJ databases">
        <authorList>
            <person name="Varghese N."/>
            <person name="Submissions S."/>
        </authorList>
    </citation>
    <scope>NUCLEOTIDE SEQUENCE [LARGE SCALE GENOMIC DNA]</scope>
    <source>
        <strain evidence="2">DSM 21768</strain>
    </source>
</reference>
<dbReference type="PANTHER" id="PTHR34874">
    <property type="entry name" value="PROTEIN YCHN"/>
    <property type="match status" value="1"/>
</dbReference>
<dbReference type="InterPro" id="IPR027396">
    <property type="entry name" value="DsrEFH-like"/>
</dbReference>
<gene>
    <name evidence="1" type="ORF">SAMN02745664_10838</name>
</gene>
<organism evidence="1 2">
    <name type="scientific">Moraxella cuniculi DSM 21768</name>
    <dbReference type="NCBI Taxonomy" id="1122245"/>
    <lineage>
        <taxon>Bacteria</taxon>
        <taxon>Pseudomonadati</taxon>
        <taxon>Pseudomonadota</taxon>
        <taxon>Gammaproteobacteria</taxon>
        <taxon>Moraxellales</taxon>
        <taxon>Moraxellaceae</taxon>
        <taxon>Moraxella</taxon>
    </lineage>
</organism>
<accession>A0A1N7EY55</accession>
<dbReference type="Gene3D" id="3.40.1260.10">
    <property type="entry name" value="DsrEFH-like"/>
    <property type="match status" value="1"/>
</dbReference>
<dbReference type="STRING" id="34061.B0189_10705"/>
<dbReference type="AlphaFoldDB" id="A0A1N7EY55"/>
<dbReference type="RefSeq" id="WP_076555315.1">
    <property type="nucleotide sequence ID" value="NZ_FTNU01000008.1"/>
</dbReference>
<protein>
    <submittedName>
        <fullName evidence="1">tRNA 2-thiouridine synthesizing protein D</fullName>
    </submittedName>
</protein>
<proteinExistence type="predicted"/>